<feature type="signal peptide" evidence="2">
    <location>
        <begin position="1"/>
        <end position="23"/>
    </location>
</feature>
<gene>
    <name evidence="3" type="ORF">CCE02nite_19110</name>
</gene>
<organism evidence="3 4">
    <name type="scientific">Cellulosimicrobium cellulans</name>
    <name type="common">Arthrobacter luteus</name>
    <dbReference type="NCBI Taxonomy" id="1710"/>
    <lineage>
        <taxon>Bacteria</taxon>
        <taxon>Bacillati</taxon>
        <taxon>Actinomycetota</taxon>
        <taxon>Actinomycetes</taxon>
        <taxon>Micrococcales</taxon>
        <taxon>Promicromonosporaceae</taxon>
        <taxon>Cellulosimicrobium</taxon>
    </lineage>
</organism>
<accession>A0A4Y4DWZ4</accession>
<reference evidence="3 4" key="1">
    <citation type="submission" date="2019-06" db="EMBL/GenBank/DDBJ databases">
        <title>Whole genome shotgun sequence of Cellulosimicrobium cellulans NBRC 15516.</title>
        <authorList>
            <person name="Hosoyama A."/>
            <person name="Uohara A."/>
            <person name="Ohji S."/>
            <person name="Ichikawa N."/>
        </authorList>
    </citation>
    <scope>NUCLEOTIDE SEQUENCE [LARGE SCALE GENOMIC DNA]</scope>
    <source>
        <strain evidence="3 4">NBRC 15516</strain>
    </source>
</reference>
<dbReference type="EMBL" id="BJNZ01000010">
    <property type="protein sequence ID" value="GED09912.1"/>
    <property type="molecule type" value="Genomic_DNA"/>
</dbReference>
<evidence type="ECO:0000313" key="4">
    <source>
        <dbReference type="Proteomes" id="UP000316659"/>
    </source>
</evidence>
<proteinExistence type="predicted"/>
<evidence type="ECO:0000256" key="2">
    <source>
        <dbReference type="SAM" id="SignalP"/>
    </source>
</evidence>
<sequence>MSDRRRRSLAGVSLLVAVITACGGPGGPITACPAIGYVARLEVRLDDSWSDRDAYGVAVSCVGTAEPCGLVRDGTIRLAPEPAPTTIAPVQPGQPVSPDPAEAAETSPEPTAEDAPDEPSRGEWTGSALNGPVGPIVVRVVELASGDVVVEQEVDPEFVLTVGDFGAECGGPTLATVEIEDPRA</sequence>
<keyword evidence="2" id="KW-0732">Signal</keyword>
<dbReference type="PROSITE" id="PS51257">
    <property type="entry name" value="PROKAR_LIPOPROTEIN"/>
    <property type="match status" value="1"/>
</dbReference>
<evidence type="ECO:0000313" key="3">
    <source>
        <dbReference type="EMBL" id="GED09912.1"/>
    </source>
</evidence>
<feature type="chain" id="PRO_5039125002" evidence="2">
    <location>
        <begin position="24"/>
        <end position="184"/>
    </location>
</feature>
<evidence type="ECO:0000256" key="1">
    <source>
        <dbReference type="SAM" id="MobiDB-lite"/>
    </source>
</evidence>
<dbReference type="Proteomes" id="UP000316659">
    <property type="component" value="Unassembled WGS sequence"/>
</dbReference>
<name>A0A4Y4DWZ4_CELCE</name>
<dbReference type="RefSeq" id="WP_141389418.1">
    <property type="nucleotide sequence ID" value="NZ_BJNZ01000010.1"/>
</dbReference>
<comment type="caution">
    <text evidence="3">The sequence shown here is derived from an EMBL/GenBank/DDBJ whole genome shotgun (WGS) entry which is preliminary data.</text>
</comment>
<feature type="region of interest" description="Disordered" evidence="1">
    <location>
        <begin position="80"/>
        <end position="129"/>
    </location>
</feature>
<dbReference type="AlphaFoldDB" id="A0A4Y4DWZ4"/>
<feature type="compositionally biased region" description="Low complexity" evidence="1">
    <location>
        <begin position="99"/>
        <end position="110"/>
    </location>
</feature>
<protein>
    <submittedName>
        <fullName evidence="3">Uncharacterized protein</fullName>
    </submittedName>
</protein>